<comment type="caution">
    <text evidence="3">The sequence shown here is derived from an EMBL/GenBank/DDBJ whole genome shotgun (WGS) entry which is preliminary data.</text>
</comment>
<feature type="transmembrane region" description="Helical" evidence="2">
    <location>
        <begin position="106"/>
        <end position="128"/>
    </location>
</feature>
<feature type="transmembrane region" description="Helical" evidence="2">
    <location>
        <begin position="149"/>
        <end position="177"/>
    </location>
</feature>
<sequence>MSASTLTGPTAPVPADRTAGRPATARRSRGPRGVLWLSWQQSRVAVRTMAVPAVLTALILIALHFLIQDRAELMRQAGCDFSVEWSRECLVRYGRLEMLLRMFTDILQPAITAVPVMLGAFLGGPLLAQEYERGTLRMVLAQSVSPGRWLAARLAVPGAAVLLLSTVVAGLTSWVWWSDVVHRRGAFGAFDPPFQGFTYPVLGVVPVAWSLFGLALGVLVGQLLRRTVAAVLAGGAAVALAHTAMIVLRPSLWPVTEREQPYNNTLGGFRQPTNAWLVDHGVVLADGTRMTSGECVRSSEVCAAAPTSWGRFHPVSHFVPIQLVEAGLLLALTAVVVVVVFRRLTRAGI</sequence>
<organism evidence="3 4">
    <name type="scientific">Kitasatospora putterlickiae</name>
    <dbReference type="NCBI Taxonomy" id="221725"/>
    <lineage>
        <taxon>Bacteria</taxon>
        <taxon>Bacillati</taxon>
        <taxon>Actinomycetota</taxon>
        <taxon>Actinomycetes</taxon>
        <taxon>Kitasatosporales</taxon>
        <taxon>Streptomycetaceae</taxon>
        <taxon>Kitasatospora</taxon>
    </lineage>
</organism>
<evidence type="ECO:0000256" key="2">
    <source>
        <dbReference type="SAM" id="Phobius"/>
    </source>
</evidence>
<proteinExistence type="predicted"/>
<evidence type="ECO:0000256" key="1">
    <source>
        <dbReference type="SAM" id="MobiDB-lite"/>
    </source>
</evidence>
<name>A0ABN1XNX5_9ACTN</name>
<keyword evidence="2" id="KW-1133">Transmembrane helix</keyword>
<feature type="transmembrane region" description="Helical" evidence="2">
    <location>
        <begin position="197"/>
        <end position="220"/>
    </location>
</feature>
<dbReference type="Pfam" id="PF12679">
    <property type="entry name" value="ABC2_membrane_2"/>
    <property type="match status" value="1"/>
</dbReference>
<dbReference type="RefSeq" id="WP_344327413.1">
    <property type="nucleotide sequence ID" value="NZ_BAAAKJ010000044.1"/>
</dbReference>
<gene>
    <name evidence="3" type="ORF">GCM10009639_10120</name>
</gene>
<dbReference type="EMBL" id="BAAAKJ010000044">
    <property type="protein sequence ID" value="GAA1386380.1"/>
    <property type="molecule type" value="Genomic_DNA"/>
</dbReference>
<keyword evidence="4" id="KW-1185">Reference proteome</keyword>
<accession>A0ABN1XNX5</accession>
<keyword evidence="2" id="KW-0472">Membrane</keyword>
<feature type="region of interest" description="Disordered" evidence="1">
    <location>
        <begin position="1"/>
        <end position="28"/>
    </location>
</feature>
<reference evidence="3 4" key="1">
    <citation type="journal article" date="2019" name="Int. J. Syst. Evol. Microbiol.">
        <title>The Global Catalogue of Microorganisms (GCM) 10K type strain sequencing project: providing services to taxonomists for standard genome sequencing and annotation.</title>
        <authorList>
            <consortium name="The Broad Institute Genomics Platform"/>
            <consortium name="The Broad Institute Genome Sequencing Center for Infectious Disease"/>
            <person name="Wu L."/>
            <person name="Ma J."/>
        </authorList>
    </citation>
    <scope>NUCLEOTIDE SEQUENCE [LARGE SCALE GENOMIC DNA]</scope>
    <source>
        <strain evidence="3 4">JCM 12393</strain>
    </source>
</reference>
<evidence type="ECO:0000313" key="4">
    <source>
        <dbReference type="Proteomes" id="UP001499863"/>
    </source>
</evidence>
<feature type="transmembrane region" description="Helical" evidence="2">
    <location>
        <begin position="227"/>
        <end position="248"/>
    </location>
</feature>
<keyword evidence="2" id="KW-0812">Transmembrane</keyword>
<dbReference type="Proteomes" id="UP001499863">
    <property type="component" value="Unassembled WGS sequence"/>
</dbReference>
<feature type="transmembrane region" description="Helical" evidence="2">
    <location>
        <begin position="44"/>
        <end position="67"/>
    </location>
</feature>
<evidence type="ECO:0000313" key="3">
    <source>
        <dbReference type="EMBL" id="GAA1386380.1"/>
    </source>
</evidence>
<protein>
    <submittedName>
        <fullName evidence="3">Transporter</fullName>
    </submittedName>
</protein>
<feature type="transmembrane region" description="Helical" evidence="2">
    <location>
        <begin position="318"/>
        <end position="341"/>
    </location>
</feature>